<feature type="compositionally biased region" description="Polar residues" evidence="9">
    <location>
        <begin position="240"/>
        <end position="257"/>
    </location>
</feature>
<dbReference type="PROSITE" id="PS00135">
    <property type="entry name" value="TRYPSIN_SER"/>
    <property type="match status" value="1"/>
</dbReference>
<feature type="domain" description="Kringle" evidence="12">
    <location>
        <begin position="276"/>
        <end position="338"/>
    </location>
</feature>
<keyword evidence="2 8" id="KW-0645">Protease</keyword>
<dbReference type="InterPro" id="IPR009003">
    <property type="entry name" value="Peptidase_S1_PA"/>
</dbReference>
<keyword evidence="6" id="KW-1015">Disulfide bond</keyword>
<dbReference type="Pfam" id="PF00051">
    <property type="entry name" value="Kringle"/>
    <property type="match status" value="9"/>
</dbReference>
<dbReference type="Pfam" id="PF00089">
    <property type="entry name" value="Trypsin"/>
    <property type="match status" value="1"/>
</dbReference>
<feature type="compositionally biased region" description="Low complexity" evidence="9">
    <location>
        <begin position="477"/>
        <end position="487"/>
    </location>
</feature>
<evidence type="ECO:0000256" key="7">
    <source>
        <dbReference type="PROSITE-ProRule" id="PRU00121"/>
    </source>
</evidence>
<dbReference type="InterPro" id="IPR018056">
    <property type="entry name" value="Kringle_CS"/>
</dbReference>
<proteinExistence type="predicted"/>
<feature type="domain" description="Kringle" evidence="12">
    <location>
        <begin position="490"/>
        <end position="554"/>
    </location>
</feature>
<reference evidence="14" key="1">
    <citation type="submission" date="2022-01" db="EMBL/GenBank/DDBJ databases">
        <authorList>
            <person name="Braso-Vives M."/>
        </authorList>
    </citation>
    <scope>NUCLEOTIDE SEQUENCE</scope>
</reference>
<feature type="compositionally biased region" description="Pro residues" evidence="9">
    <location>
        <begin position="465"/>
        <end position="476"/>
    </location>
</feature>
<evidence type="ECO:0000259" key="11">
    <source>
        <dbReference type="PROSITE" id="PS01180"/>
    </source>
</evidence>
<dbReference type="FunFam" id="2.40.20.10:FF:000025">
    <property type="entry name" value="Plasminogen"/>
    <property type="match status" value="1"/>
</dbReference>
<dbReference type="GO" id="GO:0009566">
    <property type="term" value="P:fertilization"/>
    <property type="evidence" value="ECO:0007669"/>
    <property type="project" value="UniProtKB-ARBA"/>
</dbReference>
<feature type="domain" description="Kringle" evidence="12">
    <location>
        <begin position="985"/>
        <end position="1049"/>
    </location>
</feature>
<dbReference type="PROSITE" id="PS50070">
    <property type="entry name" value="KRINGLE_2"/>
    <property type="match status" value="9"/>
</dbReference>
<keyword evidence="3" id="KW-0677">Repeat</keyword>
<feature type="domain" description="Kringle" evidence="12">
    <location>
        <begin position="385"/>
        <end position="449"/>
    </location>
</feature>
<dbReference type="CDD" id="cd00108">
    <property type="entry name" value="KR"/>
    <property type="match status" value="9"/>
</dbReference>
<dbReference type="InterPro" id="IPR035914">
    <property type="entry name" value="Sperma_CUB_dom_sf"/>
</dbReference>
<comment type="caution">
    <text evidence="7">Lacks conserved residue(s) required for the propagation of feature annotation.</text>
</comment>
<evidence type="ECO:0000256" key="2">
    <source>
        <dbReference type="ARBA" id="ARBA00022670"/>
    </source>
</evidence>
<dbReference type="GO" id="GO:0005615">
    <property type="term" value="C:extracellular space"/>
    <property type="evidence" value="ECO:0007669"/>
    <property type="project" value="TreeGrafter"/>
</dbReference>
<feature type="signal peptide" evidence="10">
    <location>
        <begin position="1"/>
        <end position="17"/>
    </location>
</feature>
<dbReference type="InterPro" id="IPR018114">
    <property type="entry name" value="TRYPSIN_HIS"/>
</dbReference>
<feature type="region of interest" description="Disordered" evidence="9">
    <location>
        <begin position="557"/>
        <end position="580"/>
    </location>
</feature>
<evidence type="ECO:0000256" key="4">
    <source>
        <dbReference type="ARBA" id="ARBA00022801"/>
    </source>
</evidence>
<dbReference type="SUPFAM" id="SSF49854">
    <property type="entry name" value="Spermadhesin, CUB domain"/>
    <property type="match status" value="1"/>
</dbReference>
<feature type="compositionally biased region" description="Low complexity" evidence="9">
    <location>
        <begin position="258"/>
        <end position="271"/>
    </location>
</feature>
<evidence type="ECO:0000313" key="14">
    <source>
        <dbReference type="EMBL" id="CAH1246036.1"/>
    </source>
</evidence>
<dbReference type="Gene3D" id="2.40.10.10">
    <property type="entry name" value="Trypsin-like serine proteases"/>
    <property type="match status" value="1"/>
</dbReference>
<dbReference type="EMBL" id="OV696700">
    <property type="protein sequence ID" value="CAH1246036.1"/>
    <property type="molecule type" value="Genomic_DNA"/>
</dbReference>
<feature type="domain" description="Kringle" evidence="12">
    <location>
        <begin position="680"/>
        <end position="744"/>
    </location>
</feature>
<dbReference type="CDD" id="cd00190">
    <property type="entry name" value="Tryp_SPc"/>
    <property type="match status" value="1"/>
</dbReference>
<feature type="domain" description="Kringle" evidence="12">
    <location>
        <begin position="785"/>
        <end position="849"/>
    </location>
</feature>
<protein>
    <submittedName>
        <fullName evidence="14">LPA protein</fullName>
    </submittedName>
</protein>
<dbReference type="SUPFAM" id="SSF50494">
    <property type="entry name" value="Trypsin-like serine proteases"/>
    <property type="match status" value="1"/>
</dbReference>
<evidence type="ECO:0000256" key="10">
    <source>
        <dbReference type="SAM" id="SignalP"/>
    </source>
</evidence>
<evidence type="ECO:0000256" key="9">
    <source>
        <dbReference type="SAM" id="MobiDB-lite"/>
    </source>
</evidence>
<dbReference type="InterPro" id="IPR038178">
    <property type="entry name" value="Kringle_sf"/>
</dbReference>
<feature type="domain" description="Kringle" evidence="12">
    <location>
        <begin position="156"/>
        <end position="235"/>
    </location>
</feature>
<dbReference type="PANTHER" id="PTHR24261:SF7">
    <property type="entry name" value="KRINGLE DOMAIN-CONTAINING PROTEIN"/>
    <property type="match status" value="1"/>
</dbReference>
<gene>
    <name evidence="14" type="primary">LPA</name>
    <name evidence="14" type="ORF">BLAG_LOCUS8190</name>
</gene>
<dbReference type="PROSITE" id="PS00134">
    <property type="entry name" value="TRYPSIN_HIS"/>
    <property type="match status" value="1"/>
</dbReference>
<feature type="region of interest" description="Disordered" evidence="9">
    <location>
        <begin position="852"/>
        <end position="875"/>
    </location>
</feature>
<dbReference type="GO" id="GO:0005102">
    <property type="term" value="F:signaling receptor binding"/>
    <property type="evidence" value="ECO:0007669"/>
    <property type="project" value="TreeGrafter"/>
</dbReference>
<keyword evidence="4 8" id="KW-0378">Hydrolase</keyword>
<dbReference type="Gene3D" id="2.40.20.10">
    <property type="entry name" value="Plasminogen Kringle 4"/>
    <property type="match status" value="9"/>
</dbReference>
<evidence type="ECO:0000313" key="15">
    <source>
        <dbReference type="Proteomes" id="UP000838412"/>
    </source>
</evidence>
<dbReference type="InterPro" id="IPR043504">
    <property type="entry name" value="Peptidase_S1_PA_chymotrypsin"/>
</dbReference>
<dbReference type="InterPro" id="IPR000001">
    <property type="entry name" value="Kringle"/>
</dbReference>
<dbReference type="CDD" id="cd00041">
    <property type="entry name" value="CUB"/>
    <property type="match status" value="1"/>
</dbReference>
<dbReference type="PROSITE" id="PS01180">
    <property type="entry name" value="CUB"/>
    <property type="match status" value="1"/>
</dbReference>
<keyword evidence="5 8" id="KW-0720">Serine protease</keyword>
<dbReference type="SMART" id="SM00020">
    <property type="entry name" value="Tryp_SPc"/>
    <property type="match status" value="1"/>
</dbReference>
<keyword evidence="15" id="KW-1185">Reference proteome</keyword>
<sequence length="1321" mass="146585">MWRLCFVWCLLAAGAQAQIGSTYRCGPQDSVGGESGTIVSVNHPSRYRNHADCAWKITVGEGKTVSITFDAFDIEDEPSCGYDYVEIFDGMDSNAESMGRFCGSTLPASMTSTGNSLLVVFRSDSSVTASGFKISYQAVIPPTDAIPTDTTPTAENCFDGNLEDYRGQLAVTVSGKTCQRWDSQFPHEHTFLPQIFPSYGLDENYCRNPDFDPAGIWCFTTDPNARWEYCDLQTCAISPTDTSPTGTNPTDPSPTDASSTDTGPTDTNTTSEDCFVTVSGKTCQRWDSQQPHEHLFLPEVFPTLEENYCRNPDDDPNGAWCLTTDPDTEWEYCDLETCAIPPTDITQTETIPTETVSPTDTSPTNPSPTDPSPTDTNPTSDDCFVTVSGKTCQRWDSQQPHEHQYLPQDYPGYDLEENYCRNPDDDPNGAWCLTTDPDTEWEYCDLETCAVSPTDTSPTDTSPTDPSPTDPSPTDPSPTDTNPTSDDCFVTVSGKTCQRWDSQEPHEHQYLPQDYPGYDLEENYCRNPDDDPNGAWCLTTDPDTEWEYCDLETCAVSPTDTSPTNPSPTDPSPTDTNPTSDDCFVTVSGKTCQRWDSQEPHEHQYLPQDYPGYDLEENFCRNPDDDPNGAWCLTTDPDTRWEYCDLETCAVSPTDISPTNPSPTDPSPTDTNPTSDDCFVTVSGKTCQRWDSQEPHEHQYLPQDYPGYDLKENYCRNPDDDPNGAWCLTTDPDTRWEYCDLETCAVSPTDTSPTDTSPTDPSRTDPSPTDPSPTDTNPTSDDCFVTVSGKTCQRWDSQEPHEHQYLPQDYPGYDLEENYCRNPDDDPNGAWCLTTDPDAEWEYCDLETCAVSPTDTSPTNPSPTDPSPTDTNPTSDDCFVTVSGKTCQRWDSQEPHEHQYLPQDYPGYDLEENFCRNPDDDPNGAWCLTTDPDTRWEYCDLETCAVSPTDTSPTDTSPTDPSRTDPSPTDPSPTDTNPTSDDCFVTVSGKTCQRWDSQEPHEHQYLPQDYPGYDLEENYCRNPDDDLNGAWCLTTDSDIRWEYCDLETCAIPPTDITQTETIPAETVNPTDTTVECGVPAFTSSLNRIVGGEDAVYGSWPWQVSLLTSGTHSCGGSIIAPNWILTAAHCLRSGVSLQIQVGSHYRRSNDEPYQRNYDVSRIILHEDYDSRTSDNDIALVKLSTSINYNDYVRPVCLPSEDAAVGTECYVTGWGNLQSGFWGETPDILQQGKVPIIATQTCNSGNYYNGQITDNMICAGYTQGGVDSCQGDSGGPLVCPNDGKWVQTGVVSWGYGCADAYRPGVYVRVTNYISWINNKMATY</sequence>
<dbReference type="PRINTS" id="PR00722">
    <property type="entry name" value="CHYMOTRYPSIN"/>
</dbReference>
<feature type="compositionally biased region" description="Low complexity" evidence="9">
    <location>
        <begin position="452"/>
        <end position="464"/>
    </location>
</feature>
<evidence type="ECO:0000256" key="5">
    <source>
        <dbReference type="ARBA" id="ARBA00022825"/>
    </source>
</evidence>
<evidence type="ECO:0000259" key="13">
    <source>
        <dbReference type="PROSITE" id="PS50240"/>
    </source>
</evidence>
<feature type="region of interest" description="Disordered" evidence="9">
    <location>
        <begin position="345"/>
        <end position="380"/>
    </location>
</feature>
<dbReference type="FunFam" id="2.40.10.10:FF:000003">
    <property type="entry name" value="Transmembrane serine protease 3"/>
    <property type="match status" value="1"/>
</dbReference>
<dbReference type="InterPro" id="IPR001314">
    <property type="entry name" value="Peptidase_S1A"/>
</dbReference>
<dbReference type="PRINTS" id="PR00018">
    <property type="entry name" value="KRINGLE"/>
</dbReference>
<feature type="domain" description="Peptidase S1" evidence="13">
    <location>
        <begin position="1088"/>
        <end position="1319"/>
    </location>
</feature>
<dbReference type="InterPro" id="IPR050759">
    <property type="entry name" value="Serine_protease_kringle"/>
</dbReference>
<evidence type="ECO:0000256" key="6">
    <source>
        <dbReference type="ARBA" id="ARBA00023157"/>
    </source>
</evidence>
<feature type="domain" description="Kringle" evidence="12">
    <location>
        <begin position="585"/>
        <end position="649"/>
    </location>
</feature>
<dbReference type="InterPro" id="IPR013806">
    <property type="entry name" value="Kringle-like"/>
</dbReference>
<feature type="compositionally biased region" description="Polar residues" evidence="9">
    <location>
        <begin position="345"/>
        <end position="356"/>
    </location>
</feature>
<dbReference type="FunFam" id="2.60.120.290:FF:000005">
    <property type="entry name" value="Procollagen C-endopeptidase enhancer 1"/>
    <property type="match status" value="1"/>
</dbReference>
<feature type="chain" id="PRO_5035425324" evidence="10">
    <location>
        <begin position="18"/>
        <end position="1321"/>
    </location>
</feature>
<dbReference type="GO" id="GO:0006508">
    <property type="term" value="P:proteolysis"/>
    <property type="evidence" value="ECO:0007669"/>
    <property type="project" value="UniProtKB-KW"/>
</dbReference>
<dbReference type="PROSITE" id="PS50240">
    <property type="entry name" value="TRYPSIN_DOM"/>
    <property type="match status" value="1"/>
</dbReference>
<name>A0A8K0ECK2_BRALA</name>
<dbReference type="Pfam" id="PF00431">
    <property type="entry name" value="CUB"/>
    <property type="match status" value="1"/>
</dbReference>
<dbReference type="SMART" id="SM00130">
    <property type="entry name" value="KR"/>
    <property type="match status" value="9"/>
</dbReference>
<keyword evidence="10" id="KW-0732">Signal</keyword>
<keyword evidence="1 7" id="KW-0420">Kringle</keyword>
<organism evidence="14 15">
    <name type="scientific">Branchiostoma lanceolatum</name>
    <name type="common">Common lancelet</name>
    <name type="synonym">Amphioxus lanceolatum</name>
    <dbReference type="NCBI Taxonomy" id="7740"/>
    <lineage>
        <taxon>Eukaryota</taxon>
        <taxon>Metazoa</taxon>
        <taxon>Chordata</taxon>
        <taxon>Cephalochordata</taxon>
        <taxon>Leptocardii</taxon>
        <taxon>Amphioxiformes</taxon>
        <taxon>Branchiostomatidae</taxon>
        <taxon>Branchiostoma</taxon>
    </lineage>
</organism>
<feature type="domain" description="CUB" evidence="11">
    <location>
        <begin position="25"/>
        <end position="139"/>
    </location>
</feature>
<dbReference type="InterPro" id="IPR000859">
    <property type="entry name" value="CUB_dom"/>
</dbReference>
<evidence type="ECO:0000259" key="12">
    <source>
        <dbReference type="PROSITE" id="PS50070"/>
    </source>
</evidence>
<feature type="domain" description="Kringle" evidence="12">
    <location>
        <begin position="880"/>
        <end position="944"/>
    </location>
</feature>
<dbReference type="Proteomes" id="UP000838412">
    <property type="component" value="Chromosome 15"/>
</dbReference>
<dbReference type="OrthoDB" id="41905at2759"/>
<feature type="region of interest" description="Disordered" evidence="9">
    <location>
        <begin position="240"/>
        <end position="271"/>
    </location>
</feature>
<feature type="region of interest" description="Disordered" evidence="9">
    <location>
        <begin position="947"/>
        <end position="982"/>
    </location>
</feature>
<feature type="region of interest" description="Disordered" evidence="9">
    <location>
        <begin position="450"/>
        <end position="488"/>
    </location>
</feature>
<dbReference type="PROSITE" id="PS00021">
    <property type="entry name" value="KRINGLE_1"/>
    <property type="match status" value="9"/>
</dbReference>
<dbReference type="SUPFAM" id="SSF57440">
    <property type="entry name" value="Kringle-like"/>
    <property type="match status" value="9"/>
</dbReference>
<feature type="region of interest" description="Disordered" evidence="9">
    <location>
        <begin position="652"/>
        <end position="674"/>
    </location>
</feature>
<dbReference type="GO" id="GO:0004252">
    <property type="term" value="F:serine-type endopeptidase activity"/>
    <property type="evidence" value="ECO:0007669"/>
    <property type="project" value="InterPro"/>
</dbReference>
<evidence type="ECO:0000256" key="1">
    <source>
        <dbReference type="ARBA" id="ARBA00022572"/>
    </source>
</evidence>
<dbReference type="Gene3D" id="2.60.120.290">
    <property type="entry name" value="Spermadhesin, CUB domain"/>
    <property type="match status" value="1"/>
</dbReference>
<accession>A0A8K0ECK2</accession>
<evidence type="ECO:0000256" key="8">
    <source>
        <dbReference type="RuleBase" id="RU363034"/>
    </source>
</evidence>
<dbReference type="PANTHER" id="PTHR24261">
    <property type="entry name" value="PLASMINOGEN-RELATED"/>
    <property type="match status" value="1"/>
</dbReference>
<dbReference type="SMART" id="SM00042">
    <property type="entry name" value="CUB"/>
    <property type="match status" value="1"/>
</dbReference>
<evidence type="ECO:0000256" key="3">
    <source>
        <dbReference type="ARBA" id="ARBA00022737"/>
    </source>
</evidence>
<dbReference type="InterPro" id="IPR033116">
    <property type="entry name" value="TRYPSIN_SER"/>
</dbReference>
<feature type="region of interest" description="Disordered" evidence="9">
    <location>
        <begin position="747"/>
        <end position="782"/>
    </location>
</feature>
<dbReference type="InterPro" id="IPR001254">
    <property type="entry name" value="Trypsin_dom"/>
</dbReference>